<evidence type="ECO:0000313" key="1">
    <source>
        <dbReference type="EMBL" id="GFO33669.1"/>
    </source>
</evidence>
<dbReference type="EMBL" id="BLXT01006818">
    <property type="protein sequence ID" value="GFO33669.1"/>
    <property type="molecule type" value="Genomic_DNA"/>
</dbReference>
<protein>
    <submittedName>
        <fullName evidence="1">Uncharacterized protein</fullName>
    </submittedName>
</protein>
<accession>A0AAV4CP95</accession>
<reference evidence="1 2" key="1">
    <citation type="journal article" date="2021" name="Elife">
        <title>Chloroplast acquisition without the gene transfer in kleptoplastic sea slugs, Plakobranchus ocellatus.</title>
        <authorList>
            <person name="Maeda T."/>
            <person name="Takahashi S."/>
            <person name="Yoshida T."/>
            <person name="Shimamura S."/>
            <person name="Takaki Y."/>
            <person name="Nagai Y."/>
            <person name="Toyoda A."/>
            <person name="Suzuki Y."/>
            <person name="Arimoto A."/>
            <person name="Ishii H."/>
            <person name="Satoh N."/>
            <person name="Nishiyama T."/>
            <person name="Hasebe M."/>
            <person name="Maruyama T."/>
            <person name="Minagawa J."/>
            <person name="Obokata J."/>
            <person name="Shigenobu S."/>
        </authorList>
    </citation>
    <scope>NUCLEOTIDE SEQUENCE [LARGE SCALE GENOMIC DNA]</scope>
</reference>
<proteinExistence type="predicted"/>
<name>A0AAV4CP95_9GAST</name>
<gene>
    <name evidence="1" type="ORF">PoB_006017400</name>
</gene>
<sequence>MKKKGEGRQYLITHNVTDRCRANVVASLVTQGIRHAYSWVKHSNCDTQFFTSAAKSQQRHLQKCGSNREPTLEAAVHVSNNTYLKIQIGCDSHLVEAWELSFVFYSLVLRQ</sequence>
<keyword evidence="2" id="KW-1185">Reference proteome</keyword>
<dbReference type="Proteomes" id="UP000735302">
    <property type="component" value="Unassembled WGS sequence"/>
</dbReference>
<organism evidence="1 2">
    <name type="scientific">Plakobranchus ocellatus</name>
    <dbReference type="NCBI Taxonomy" id="259542"/>
    <lineage>
        <taxon>Eukaryota</taxon>
        <taxon>Metazoa</taxon>
        <taxon>Spiralia</taxon>
        <taxon>Lophotrochozoa</taxon>
        <taxon>Mollusca</taxon>
        <taxon>Gastropoda</taxon>
        <taxon>Heterobranchia</taxon>
        <taxon>Euthyneura</taxon>
        <taxon>Panpulmonata</taxon>
        <taxon>Sacoglossa</taxon>
        <taxon>Placobranchoidea</taxon>
        <taxon>Plakobranchidae</taxon>
        <taxon>Plakobranchus</taxon>
    </lineage>
</organism>
<dbReference type="AlphaFoldDB" id="A0AAV4CP95"/>
<comment type="caution">
    <text evidence="1">The sequence shown here is derived from an EMBL/GenBank/DDBJ whole genome shotgun (WGS) entry which is preliminary data.</text>
</comment>
<evidence type="ECO:0000313" key="2">
    <source>
        <dbReference type="Proteomes" id="UP000735302"/>
    </source>
</evidence>